<dbReference type="KEGG" id="cfj:CFIO01_11597"/>
<evidence type="ECO:0000256" key="1">
    <source>
        <dbReference type="SAM" id="MobiDB-lite"/>
    </source>
</evidence>
<comment type="caution">
    <text evidence="2">The sequence shown here is derived from an EMBL/GenBank/DDBJ whole genome shotgun (WGS) entry which is preliminary data.</text>
</comment>
<sequence length="722" mass="76713">MSGVIRNQSTAAFQGFSISQPFLGASLQFYPEMGTQELDDLVNAYLPGSASIQEKRATVSMDFFAFSQLTGETFKYYPVASESSSSAISSAGSSPVQNSSSSSNFVSPIISDWSWSQSTPSSASASTPTSVSQESMYSKSSKRAASSAIKPQANDFSHLPGMKIMTKDGRDVTNSASRGCKTKEQRDHAHLMRIIKACDACKKKKVRCDPSHKKRTTTQAQGAAAAPARSAKKAKTSKRDSPVATERSPQPSTSLSTPALFTDSSFADLDMLNMADSWESFVQFDDEPANVAPFEYDFFFDPAGHLTPESSQSPITPSMVFSQSQNGSDGLQNVVATKPFPDELDVRPPALPYLDSSPRISNYVDFNLYSPEPSFLDDDVALLSDIGTTTRTQSTPSQRRSSPQSSQSSVQQQVHLGRSPTAPDDYLADDNGAPAESESQLSPSEVNATSRSVRSQRLADPALQPSSPQLLPLPHATYRSTVNSSGLHATSLGGVLPGVVGCLPMSSVIASSRSSAAVEEASYYAHITRTSNGVAGRGAIDSGVSSSVSSDAQLHLATPGSSGIRHTTTHSVNRSSAGVFVLGGVHVVMEAVAGGNLTCKRRSLVDWLFKSQCLVSVALFATVLGLVAQVLEAQAFASRFIQLAVGLAIYKVCHSYSSLYDSRPEQSHLGTATSKPQGLSDGARLLSCVSTRLRRTCRQNQSAQTPVSGARIRVLGLAQGLS</sequence>
<proteinExistence type="predicted"/>
<dbReference type="EMBL" id="JARH01000876">
    <property type="protein sequence ID" value="EXF75854.1"/>
    <property type="molecule type" value="Genomic_DNA"/>
</dbReference>
<dbReference type="eggNOG" id="ENOG502RS5Y">
    <property type="taxonomic scope" value="Eukaryota"/>
</dbReference>
<evidence type="ECO:0000313" key="2">
    <source>
        <dbReference type="EMBL" id="EXF75854.1"/>
    </source>
</evidence>
<dbReference type="AlphaFoldDB" id="A0A010RDL1"/>
<feature type="region of interest" description="Disordered" evidence="1">
    <location>
        <begin position="120"/>
        <end position="187"/>
    </location>
</feature>
<evidence type="ECO:0000313" key="3">
    <source>
        <dbReference type="Proteomes" id="UP000020467"/>
    </source>
</evidence>
<feature type="compositionally biased region" description="Low complexity" evidence="1">
    <location>
        <begin position="120"/>
        <end position="133"/>
    </location>
</feature>
<dbReference type="OrthoDB" id="4850804at2759"/>
<keyword evidence="3" id="KW-1185">Reference proteome</keyword>
<dbReference type="HOGENOM" id="CLU_371713_0_0_1"/>
<feature type="compositionally biased region" description="Low complexity" evidence="1">
    <location>
        <begin position="463"/>
        <end position="474"/>
    </location>
</feature>
<feature type="compositionally biased region" description="Polar residues" evidence="1">
    <location>
        <begin position="437"/>
        <end position="455"/>
    </location>
</feature>
<organism evidence="2 3">
    <name type="scientific">Colletotrichum fioriniae PJ7</name>
    <dbReference type="NCBI Taxonomy" id="1445577"/>
    <lineage>
        <taxon>Eukaryota</taxon>
        <taxon>Fungi</taxon>
        <taxon>Dikarya</taxon>
        <taxon>Ascomycota</taxon>
        <taxon>Pezizomycotina</taxon>
        <taxon>Sordariomycetes</taxon>
        <taxon>Hypocreomycetidae</taxon>
        <taxon>Glomerellales</taxon>
        <taxon>Glomerellaceae</taxon>
        <taxon>Colletotrichum</taxon>
        <taxon>Colletotrichum acutatum species complex</taxon>
    </lineage>
</organism>
<name>A0A010RDL1_9PEZI</name>
<gene>
    <name evidence="2" type="ORF">CFIO01_11597</name>
</gene>
<dbReference type="Proteomes" id="UP000020467">
    <property type="component" value="Unassembled WGS sequence"/>
</dbReference>
<accession>A0A010RDL1</accession>
<feature type="compositionally biased region" description="Polar residues" evidence="1">
    <location>
        <begin position="247"/>
        <end position="259"/>
    </location>
</feature>
<feature type="compositionally biased region" description="Low complexity" evidence="1">
    <location>
        <begin position="217"/>
        <end position="229"/>
    </location>
</feature>
<feature type="compositionally biased region" description="Basic residues" evidence="1">
    <location>
        <begin position="206"/>
        <end position="216"/>
    </location>
</feature>
<protein>
    <submittedName>
        <fullName evidence="2">Uncharacterized protein</fullName>
    </submittedName>
</protein>
<feature type="region of interest" description="Disordered" evidence="1">
    <location>
        <begin position="389"/>
        <end position="474"/>
    </location>
</feature>
<reference evidence="2 3" key="1">
    <citation type="submission" date="2014-02" db="EMBL/GenBank/DDBJ databases">
        <title>The genome sequence of Colletotrichum fioriniae PJ7.</title>
        <authorList>
            <person name="Baroncelli R."/>
            <person name="Thon M.R."/>
        </authorList>
    </citation>
    <scope>NUCLEOTIDE SEQUENCE [LARGE SCALE GENOMIC DNA]</scope>
    <source>
        <strain evidence="2 3">PJ7</strain>
    </source>
</reference>
<feature type="compositionally biased region" description="Low complexity" evidence="1">
    <location>
        <begin position="389"/>
        <end position="414"/>
    </location>
</feature>
<feature type="region of interest" description="Disordered" evidence="1">
    <location>
        <begin position="206"/>
        <end position="259"/>
    </location>
</feature>